<dbReference type="Pfam" id="PF00370">
    <property type="entry name" value="FGGY_N"/>
    <property type="match status" value="1"/>
</dbReference>
<proteinExistence type="inferred from homology"/>
<dbReference type="EMBL" id="SRMP02000051">
    <property type="protein sequence ID" value="MFN0293664.1"/>
    <property type="molecule type" value="Genomic_DNA"/>
</dbReference>
<dbReference type="RefSeq" id="WP_138729327.1">
    <property type="nucleotide sequence ID" value="NZ_SRMP02000051.1"/>
</dbReference>
<evidence type="ECO:0000259" key="5">
    <source>
        <dbReference type="Pfam" id="PF21546"/>
    </source>
</evidence>
<accession>A0ABW9JMJ3</accession>
<dbReference type="InterPro" id="IPR043129">
    <property type="entry name" value="ATPase_NBD"/>
</dbReference>
<organism evidence="6 7">
    <name type="scientific">Pedobacter helvus</name>
    <dbReference type="NCBI Taxonomy" id="2563444"/>
    <lineage>
        <taxon>Bacteria</taxon>
        <taxon>Pseudomonadati</taxon>
        <taxon>Bacteroidota</taxon>
        <taxon>Sphingobacteriia</taxon>
        <taxon>Sphingobacteriales</taxon>
        <taxon>Sphingobacteriaceae</taxon>
        <taxon>Pedobacter</taxon>
    </lineage>
</organism>
<comment type="caution">
    <text evidence="6">The sequence shown here is derived from an EMBL/GenBank/DDBJ whole genome shotgun (WGS) entry which is preliminary data.</text>
</comment>
<sequence>MTREEKIPVVAVFDVGKTNKKLFLFDENYRVVFERSARFTETVDEDGDPCENLDSLRLSIFDSLREVFAHPKFEIKAINFTSYGASLVYINENGTPLTPLQNYLKSYPKALKDEFYKKYGGEELFAAKTASPVLESLNSGMQFYRLKNEKPDVFKQVKYALHLPQYLSFLISGKAYSDKTSLGCHTNFWDFEKDDYHAWLTEEGMVEKMAPIMPFNHVSPAAFPGSSYSVGIGLHDSSAALTPYLISFKEPFVLLSTGTWCISLNPFNQQILTPNELNQDVLCYMQYEGKAVKASRLFSGFAYEQQTKRIAAHFNCDVLLFRNVAYKQELVKSLNTENLTTENWRSLPFEKRNLNEFENEIVAYYQLMVDLVLQQYHSTKLVLKGTSAKRIFVDGGFSKNAVFMNLLATVFPNYEVYAAHMPQATAIGAALVIHNVWNTKRLPNDIIDLKLYTPTINKN</sequence>
<dbReference type="Pfam" id="PF21546">
    <property type="entry name" value="FGGY_C_2"/>
    <property type="match status" value="1"/>
</dbReference>
<evidence type="ECO:0000313" key="6">
    <source>
        <dbReference type="EMBL" id="MFN0293664.1"/>
    </source>
</evidence>
<name>A0ABW9JMJ3_9SPHI</name>
<comment type="similarity">
    <text evidence="1">Belongs to the FGGY kinase family.</text>
</comment>
<keyword evidence="3 6" id="KW-0418">Kinase</keyword>
<evidence type="ECO:0000256" key="2">
    <source>
        <dbReference type="ARBA" id="ARBA00022679"/>
    </source>
</evidence>
<reference evidence="6 7" key="1">
    <citation type="submission" date="2024-12" db="EMBL/GenBank/DDBJ databases">
        <authorList>
            <person name="Hu S."/>
        </authorList>
    </citation>
    <scope>NUCLEOTIDE SEQUENCE [LARGE SCALE GENOMIC DNA]</scope>
    <source>
        <strain evidence="6 7">P-25</strain>
    </source>
</reference>
<evidence type="ECO:0000313" key="7">
    <source>
        <dbReference type="Proteomes" id="UP001517367"/>
    </source>
</evidence>
<protein>
    <submittedName>
        <fullName evidence="6">FGGY-family carbohydrate kinase</fullName>
        <ecNumber evidence="6">2.7.1.-</ecNumber>
    </submittedName>
</protein>
<dbReference type="InterPro" id="IPR018484">
    <property type="entry name" value="FGGY_N"/>
</dbReference>
<keyword evidence="2 6" id="KW-0808">Transferase</keyword>
<dbReference type="Gene3D" id="3.30.420.40">
    <property type="match status" value="2"/>
</dbReference>
<evidence type="ECO:0000259" key="4">
    <source>
        <dbReference type="Pfam" id="PF00370"/>
    </source>
</evidence>
<feature type="domain" description="Carbohydrate kinase FGGY N-terminal" evidence="4">
    <location>
        <begin position="10"/>
        <end position="201"/>
    </location>
</feature>
<dbReference type="Proteomes" id="UP001517367">
    <property type="component" value="Unassembled WGS sequence"/>
</dbReference>
<feature type="domain" description="Carbohydrate kinase FGGY C-terminal" evidence="5">
    <location>
        <begin position="250"/>
        <end position="434"/>
    </location>
</feature>
<evidence type="ECO:0000256" key="3">
    <source>
        <dbReference type="ARBA" id="ARBA00022777"/>
    </source>
</evidence>
<dbReference type="PANTHER" id="PTHR10196:SF57">
    <property type="entry name" value="XYLULOSE KINASE"/>
    <property type="match status" value="1"/>
</dbReference>
<gene>
    <name evidence="6" type="ORF">E5L68_019965</name>
</gene>
<dbReference type="CDD" id="cd07772">
    <property type="entry name" value="ASKHA_NBD_FGGY_NaCK-like"/>
    <property type="match status" value="1"/>
</dbReference>
<dbReference type="SUPFAM" id="SSF53067">
    <property type="entry name" value="Actin-like ATPase domain"/>
    <property type="match status" value="2"/>
</dbReference>
<dbReference type="GO" id="GO:0016301">
    <property type="term" value="F:kinase activity"/>
    <property type="evidence" value="ECO:0007669"/>
    <property type="project" value="UniProtKB-KW"/>
</dbReference>
<dbReference type="InterPro" id="IPR049382">
    <property type="entry name" value="FGGY_C_2"/>
</dbReference>
<keyword evidence="7" id="KW-1185">Reference proteome</keyword>
<dbReference type="EC" id="2.7.1.-" evidence="6"/>
<dbReference type="PANTHER" id="PTHR10196">
    <property type="entry name" value="SUGAR KINASE"/>
    <property type="match status" value="1"/>
</dbReference>
<evidence type="ECO:0000256" key="1">
    <source>
        <dbReference type="ARBA" id="ARBA00009156"/>
    </source>
</evidence>